<feature type="active site" evidence="9">
    <location>
        <position position="15"/>
    </location>
</feature>
<reference evidence="12 13" key="1">
    <citation type="submission" date="2020-04" db="EMBL/GenBank/DDBJ databases">
        <title>MicrobeNet Type strains.</title>
        <authorList>
            <person name="Nicholson A.C."/>
        </authorList>
    </citation>
    <scope>NUCLEOTIDE SEQUENCE [LARGE SCALE GENOMIC DNA]</scope>
    <source>
        <strain evidence="12 13">ATCC BAA-788</strain>
    </source>
</reference>
<organism evidence="12 13">
    <name type="scientific">Cellulomonas denverensis</name>
    <dbReference type="NCBI Taxonomy" id="264297"/>
    <lineage>
        <taxon>Bacteria</taxon>
        <taxon>Bacillati</taxon>
        <taxon>Actinomycetota</taxon>
        <taxon>Actinomycetes</taxon>
        <taxon>Micrococcales</taxon>
        <taxon>Cellulomonadaceae</taxon>
        <taxon>Cellulomonas</taxon>
    </lineage>
</organism>
<dbReference type="AlphaFoldDB" id="A0A7X6KS89"/>
<evidence type="ECO:0000256" key="8">
    <source>
        <dbReference type="ARBA" id="ARBA00032554"/>
    </source>
</evidence>
<feature type="binding site" evidence="9">
    <location>
        <begin position="100"/>
        <end position="110"/>
    </location>
    <ligand>
        <name>ATP</name>
        <dbReference type="ChEBI" id="CHEBI:30616"/>
    </ligand>
</feature>
<keyword evidence="7 9" id="KW-0067">ATP-binding</keyword>
<keyword evidence="4 9" id="KW-0808">Transferase</keyword>
<dbReference type="UniPathway" id="UPA00056">
    <property type="reaction ID" value="UER00094"/>
</dbReference>
<evidence type="ECO:0000256" key="9">
    <source>
        <dbReference type="HAMAP-Rule" id="MF_00061"/>
    </source>
</evidence>
<dbReference type="InterPro" id="IPR020568">
    <property type="entry name" value="Ribosomal_Su5_D2-typ_SF"/>
</dbReference>
<dbReference type="PIRSF" id="PIRSF010376">
    <property type="entry name" value="IspE"/>
    <property type="match status" value="1"/>
</dbReference>
<keyword evidence="6 9" id="KW-0418">Kinase</keyword>
<dbReference type="InterPro" id="IPR006204">
    <property type="entry name" value="GHMP_kinase_N_dom"/>
</dbReference>
<dbReference type="GO" id="GO:0005524">
    <property type="term" value="F:ATP binding"/>
    <property type="evidence" value="ECO:0007669"/>
    <property type="project" value="UniProtKB-UniRule"/>
</dbReference>
<dbReference type="InterPro" id="IPR014721">
    <property type="entry name" value="Ribsml_uS5_D2-typ_fold_subgr"/>
</dbReference>
<dbReference type="Gene3D" id="3.30.230.10">
    <property type="match status" value="1"/>
</dbReference>
<protein>
    <recommendedName>
        <fullName evidence="3 9">4-diphosphocytidyl-2-C-methyl-D-erythritol kinase</fullName>
        <shortName evidence="9">CMK</shortName>
        <ecNumber evidence="2 9">2.7.1.148</ecNumber>
    </recommendedName>
    <alternativeName>
        <fullName evidence="8 9">4-(cytidine-5'-diphospho)-2-C-methyl-D-erythritol kinase</fullName>
    </alternativeName>
</protein>
<evidence type="ECO:0000256" key="7">
    <source>
        <dbReference type="ARBA" id="ARBA00022840"/>
    </source>
</evidence>
<keyword evidence="13" id="KW-1185">Reference proteome</keyword>
<evidence type="ECO:0000256" key="2">
    <source>
        <dbReference type="ARBA" id="ARBA00012052"/>
    </source>
</evidence>
<dbReference type="GO" id="GO:0050515">
    <property type="term" value="F:4-(cytidine 5'-diphospho)-2-C-methyl-D-erythritol kinase activity"/>
    <property type="evidence" value="ECO:0007669"/>
    <property type="project" value="UniProtKB-UniRule"/>
</dbReference>
<name>A0A7X6KS89_9CELL</name>
<evidence type="ECO:0000256" key="6">
    <source>
        <dbReference type="ARBA" id="ARBA00022777"/>
    </source>
</evidence>
<feature type="active site" evidence="9">
    <location>
        <position position="142"/>
    </location>
</feature>
<evidence type="ECO:0000313" key="13">
    <source>
        <dbReference type="Proteomes" id="UP000581206"/>
    </source>
</evidence>
<dbReference type="Pfam" id="PF08544">
    <property type="entry name" value="GHMP_kinases_C"/>
    <property type="match status" value="1"/>
</dbReference>
<proteinExistence type="inferred from homology"/>
<sequence length="308" mass="31507">MRLARREVRVRAPGKVNLSLRVGPRDPDGYHRLGTVFQAVSVYEDVAARAADTLRVTVVGPGAERVPAGEENLALRAARLLAEHTGIADGIQLRVTKAVPVAGGMAGGSADAAAALLACDAFWGTALPREELAELGATLGADVPFLLMGQTAVGTGRGDLLTPALSRGEYHWAFGIQEDGLPTPAVFDEFDALTPDPRIPDLDSEVALLQALRAGDAVAVGTLLHNDLQAAALELRPDLVETLAVAEDAGALGVVISGSGPTVAALGRSRQHALALAAAMTAAGVVDSVLTASGPVHGARVLPGSDVL</sequence>
<comment type="similarity">
    <text evidence="1 9">Belongs to the GHMP kinase family. IspE subfamily.</text>
</comment>
<dbReference type="EMBL" id="JAAXOX010000001">
    <property type="protein sequence ID" value="NKY21299.1"/>
    <property type="molecule type" value="Genomic_DNA"/>
</dbReference>
<comment type="pathway">
    <text evidence="9">Isoprenoid biosynthesis; isopentenyl diphosphate biosynthesis via DXP pathway; isopentenyl diphosphate from 1-deoxy-D-xylulose 5-phosphate: step 3/6.</text>
</comment>
<evidence type="ECO:0000256" key="5">
    <source>
        <dbReference type="ARBA" id="ARBA00022741"/>
    </source>
</evidence>
<evidence type="ECO:0000256" key="1">
    <source>
        <dbReference type="ARBA" id="ARBA00009684"/>
    </source>
</evidence>
<dbReference type="GO" id="GO:0019288">
    <property type="term" value="P:isopentenyl diphosphate biosynthetic process, methylerythritol 4-phosphate pathway"/>
    <property type="evidence" value="ECO:0007669"/>
    <property type="project" value="UniProtKB-UniRule"/>
</dbReference>
<accession>A0A7X6KS89</accession>
<dbReference type="PANTHER" id="PTHR43527:SF2">
    <property type="entry name" value="4-DIPHOSPHOCYTIDYL-2-C-METHYL-D-ERYTHRITOL KINASE, CHLOROPLASTIC"/>
    <property type="match status" value="1"/>
</dbReference>
<evidence type="ECO:0000256" key="4">
    <source>
        <dbReference type="ARBA" id="ARBA00022679"/>
    </source>
</evidence>
<dbReference type="Proteomes" id="UP000581206">
    <property type="component" value="Unassembled WGS sequence"/>
</dbReference>
<dbReference type="SUPFAM" id="SSF55060">
    <property type="entry name" value="GHMP Kinase, C-terminal domain"/>
    <property type="match status" value="1"/>
</dbReference>
<feature type="domain" description="GHMP kinase N-terminal" evidence="10">
    <location>
        <begin position="72"/>
        <end position="149"/>
    </location>
</feature>
<gene>
    <name evidence="9" type="primary">ispE</name>
    <name evidence="12" type="ORF">HGA03_01305</name>
</gene>
<dbReference type="HAMAP" id="MF_00061">
    <property type="entry name" value="IspE"/>
    <property type="match status" value="1"/>
</dbReference>
<dbReference type="InterPro" id="IPR013750">
    <property type="entry name" value="GHMP_kinase_C_dom"/>
</dbReference>
<dbReference type="PANTHER" id="PTHR43527">
    <property type="entry name" value="4-DIPHOSPHOCYTIDYL-2-C-METHYL-D-ERYTHRITOL KINASE, CHLOROPLASTIC"/>
    <property type="match status" value="1"/>
</dbReference>
<dbReference type="Pfam" id="PF00288">
    <property type="entry name" value="GHMP_kinases_N"/>
    <property type="match status" value="1"/>
</dbReference>
<dbReference type="InterPro" id="IPR004424">
    <property type="entry name" value="IspE"/>
</dbReference>
<keyword evidence="5 9" id="KW-0547">Nucleotide-binding</keyword>
<dbReference type="NCBIfam" id="NF002870">
    <property type="entry name" value="PRK03188.1"/>
    <property type="match status" value="1"/>
</dbReference>
<keyword evidence="9" id="KW-0414">Isoprene biosynthesis</keyword>
<dbReference type="NCBIfam" id="TIGR00154">
    <property type="entry name" value="ispE"/>
    <property type="match status" value="1"/>
</dbReference>
<dbReference type="GO" id="GO:0016114">
    <property type="term" value="P:terpenoid biosynthetic process"/>
    <property type="evidence" value="ECO:0007669"/>
    <property type="project" value="UniProtKB-UniRule"/>
</dbReference>
<dbReference type="SUPFAM" id="SSF54211">
    <property type="entry name" value="Ribosomal protein S5 domain 2-like"/>
    <property type="match status" value="1"/>
</dbReference>
<evidence type="ECO:0000259" key="11">
    <source>
        <dbReference type="Pfam" id="PF08544"/>
    </source>
</evidence>
<dbReference type="EC" id="2.7.1.148" evidence="2 9"/>
<comment type="caution">
    <text evidence="12">The sequence shown here is derived from an EMBL/GenBank/DDBJ whole genome shotgun (WGS) entry which is preliminary data.</text>
</comment>
<comment type="catalytic activity">
    <reaction evidence="9">
        <text>4-CDP-2-C-methyl-D-erythritol + ATP = 4-CDP-2-C-methyl-D-erythritol 2-phosphate + ADP + H(+)</text>
        <dbReference type="Rhea" id="RHEA:18437"/>
        <dbReference type="ChEBI" id="CHEBI:15378"/>
        <dbReference type="ChEBI" id="CHEBI:30616"/>
        <dbReference type="ChEBI" id="CHEBI:57823"/>
        <dbReference type="ChEBI" id="CHEBI:57919"/>
        <dbReference type="ChEBI" id="CHEBI:456216"/>
        <dbReference type="EC" id="2.7.1.148"/>
    </reaction>
</comment>
<dbReference type="InterPro" id="IPR036554">
    <property type="entry name" value="GHMP_kinase_C_sf"/>
</dbReference>
<evidence type="ECO:0000259" key="10">
    <source>
        <dbReference type="Pfam" id="PF00288"/>
    </source>
</evidence>
<comment type="function">
    <text evidence="9">Catalyzes the phosphorylation of the position 2 hydroxy group of 4-diphosphocytidyl-2C-methyl-D-erythritol.</text>
</comment>
<dbReference type="Gene3D" id="3.30.70.890">
    <property type="entry name" value="GHMP kinase, C-terminal domain"/>
    <property type="match status" value="1"/>
</dbReference>
<evidence type="ECO:0000256" key="3">
    <source>
        <dbReference type="ARBA" id="ARBA00017473"/>
    </source>
</evidence>
<evidence type="ECO:0000313" key="12">
    <source>
        <dbReference type="EMBL" id="NKY21299.1"/>
    </source>
</evidence>
<feature type="domain" description="GHMP kinase C-terminal" evidence="11">
    <location>
        <begin position="208"/>
        <end position="284"/>
    </location>
</feature>